<dbReference type="InterPro" id="IPR035919">
    <property type="entry name" value="EAL_sf"/>
</dbReference>
<dbReference type="CDD" id="cd01948">
    <property type="entry name" value="EAL"/>
    <property type="match status" value="1"/>
</dbReference>
<comment type="caution">
    <text evidence="4">The sequence shown here is derived from an EMBL/GenBank/DDBJ whole genome shotgun (WGS) entry which is preliminary data.</text>
</comment>
<dbReference type="PANTHER" id="PTHR33121">
    <property type="entry name" value="CYCLIC DI-GMP PHOSPHODIESTERASE PDEF"/>
    <property type="match status" value="1"/>
</dbReference>
<dbReference type="PROSITE" id="PS50883">
    <property type="entry name" value="EAL"/>
    <property type="match status" value="1"/>
</dbReference>
<feature type="domain" description="Response regulatory" evidence="2">
    <location>
        <begin position="11"/>
        <end position="127"/>
    </location>
</feature>
<dbReference type="SUPFAM" id="SSF141868">
    <property type="entry name" value="EAL domain-like"/>
    <property type="match status" value="1"/>
</dbReference>
<dbReference type="InterPro" id="IPR001610">
    <property type="entry name" value="PAC"/>
</dbReference>
<dbReference type="AlphaFoldDB" id="A0AAE2YRV1"/>
<dbReference type="Gene3D" id="3.30.70.270">
    <property type="match status" value="1"/>
</dbReference>
<dbReference type="InterPro" id="IPR013655">
    <property type="entry name" value="PAS_fold_3"/>
</dbReference>
<dbReference type="InterPro" id="IPR011006">
    <property type="entry name" value="CheY-like_superfamily"/>
</dbReference>
<dbReference type="SMART" id="SM00086">
    <property type="entry name" value="PAC"/>
    <property type="match status" value="1"/>
</dbReference>
<dbReference type="Proteomes" id="UP001197378">
    <property type="component" value="Unassembled WGS sequence"/>
</dbReference>
<dbReference type="RefSeq" id="WP_215872985.1">
    <property type="nucleotide sequence ID" value="NZ_JAAXYO010000169.1"/>
</dbReference>
<dbReference type="SUPFAM" id="SSF52172">
    <property type="entry name" value="CheY-like"/>
    <property type="match status" value="1"/>
</dbReference>
<dbReference type="SMART" id="SM00448">
    <property type="entry name" value="REC"/>
    <property type="match status" value="1"/>
</dbReference>
<dbReference type="SUPFAM" id="SSF55785">
    <property type="entry name" value="PYP-like sensor domain (PAS domain)"/>
    <property type="match status" value="1"/>
</dbReference>
<feature type="modified residue" description="4-aspartylphosphate" evidence="1">
    <location>
        <position position="60"/>
    </location>
</feature>
<dbReference type="GO" id="GO:0071111">
    <property type="term" value="F:cyclic-guanylate-specific phosphodiesterase activity"/>
    <property type="evidence" value="ECO:0007669"/>
    <property type="project" value="InterPro"/>
</dbReference>
<evidence type="ECO:0000313" key="4">
    <source>
        <dbReference type="EMBL" id="MBU2788908.1"/>
    </source>
</evidence>
<dbReference type="CDD" id="cd17574">
    <property type="entry name" value="REC_OmpR"/>
    <property type="match status" value="1"/>
</dbReference>
<feature type="domain" description="EAL" evidence="3">
    <location>
        <begin position="430"/>
        <end position="684"/>
    </location>
</feature>
<dbReference type="InterPro" id="IPR000014">
    <property type="entry name" value="PAS"/>
</dbReference>
<keyword evidence="5" id="KW-1185">Reference proteome</keyword>
<dbReference type="SMART" id="SM00052">
    <property type="entry name" value="EAL"/>
    <property type="match status" value="1"/>
</dbReference>
<dbReference type="Gene3D" id="3.20.20.450">
    <property type="entry name" value="EAL domain"/>
    <property type="match status" value="1"/>
</dbReference>
<dbReference type="InterPro" id="IPR050706">
    <property type="entry name" value="Cyclic-di-GMP_PDE-like"/>
</dbReference>
<dbReference type="PANTHER" id="PTHR33121:SF79">
    <property type="entry name" value="CYCLIC DI-GMP PHOSPHODIESTERASE PDED-RELATED"/>
    <property type="match status" value="1"/>
</dbReference>
<name>A0AAE2YRV1_9PROT</name>
<dbReference type="InterPro" id="IPR043128">
    <property type="entry name" value="Rev_trsase/Diguanyl_cyclase"/>
</dbReference>
<evidence type="ECO:0000259" key="2">
    <source>
        <dbReference type="PROSITE" id="PS50110"/>
    </source>
</evidence>
<evidence type="ECO:0000256" key="1">
    <source>
        <dbReference type="PROSITE-ProRule" id="PRU00169"/>
    </source>
</evidence>
<dbReference type="Gene3D" id="3.30.450.20">
    <property type="entry name" value="PAS domain"/>
    <property type="match status" value="1"/>
</dbReference>
<dbReference type="GO" id="GO:0000160">
    <property type="term" value="P:phosphorelay signal transduction system"/>
    <property type="evidence" value="ECO:0007669"/>
    <property type="project" value="InterPro"/>
</dbReference>
<dbReference type="InterPro" id="IPR001789">
    <property type="entry name" value="Sig_transdc_resp-reg_receiver"/>
</dbReference>
<gene>
    <name evidence="4" type="ORF">HFQ13_11970</name>
</gene>
<keyword evidence="1" id="KW-0597">Phosphoprotein</keyword>
<accession>A0AAE2YRV1</accession>
<evidence type="ECO:0000313" key="5">
    <source>
        <dbReference type="Proteomes" id="UP001197378"/>
    </source>
</evidence>
<dbReference type="InterPro" id="IPR001633">
    <property type="entry name" value="EAL_dom"/>
</dbReference>
<dbReference type="EMBL" id="JAAXYO010000169">
    <property type="protein sequence ID" value="MBU2788908.1"/>
    <property type="molecule type" value="Genomic_DNA"/>
</dbReference>
<dbReference type="Pfam" id="PF08447">
    <property type="entry name" value="PAS_3"/>
    <property type="match status" value="1"/>
</dbReference>
<sequence>MTFEEISPQAPILVVEDDSASRALLLRRLAREGWEAQGVADGMAALTWLEKHQAAAILLDIGLPGLTGLEVLARIRSTHAANVLPILMVTAFDEEDRLAEALDLGANDYVTKPIDFATLRARLRSCLSLSHSHHKLQKAQARQELILAGANDGIWEWFVPEDRMEHSARWNELLGGASVARTDSCAVWLQRIHPDDHPRVEAEWERFLQAPGQIDFHCEYRILGADDRYRWVLTRGAALRADDGSCQYCAGTHTNISRLRYNNRLTGLPNLQHLADELVSQAMLAKAAGAGEQAIILLQLTNLGDFSDKLEGRRRTVAALGRALEQELPSCMVGSGEQLEQLLLVPQHEHCRAASCESLARQALAIANAGSSEFLPCTAVVGIATRVLSDVLPSADVLFAAAQLAAQEADALGVDLYHFDEALRQRSKRRRELRAELAPALQGRAFQPWLQPIINSHGQLVGFEALARWQREEGERVSPGEFIPLLEEAGLIGKLTEQMLDGSLAMIQEWIHGGMVPADVYVAINFPPGLLHAQLPAQLIGHVQQHGLAPHNLCVEVTESTAVNNLETAGDCLQRLGKVGFHLALDDFGTGYASLNALHRLPFDTLKIDQSFVRDFASQAEVWHLIEAIIAIARALHLKVVAEGVETLAQAEALRRAGVDRLQGYLFAKPMPRDELAAWLTAKATNNGVGS</sequence>
<dbReference type="Gene3D" id="3.40.50.2300">
    <property type="match status" value="1"/>
</dbReference>
<dbReference type="PROSITE" id="PS50110">
    <property type="entry name" value="RESPONSE_REGULATORY"/>
    <property type="match status" value="1"/>
</dbReference>
<dbReference type="CDD" id="cd00130">
    <property type="entry name" value="PAS"/>
    <property type="match status" value="1"/>
</dbReference>
<dbReference type="Pfam" id="PF00563">
    <property type="entry name" value="EAL"/>
    <property type="match status" value="1"/>
</dbReference>
<organism evidence="4 5">
    <name type="scientific">Igneacidithiobacillus copahuensis</name>
    <dbReference type="NCBI Taxonomy" id="2724909"/>
    <lineage>
        <taxon>Bacteria</taxon>
        <taxon>Pseudomonadati</taxon>
        <taxon>Pseudomonadota</taxon>
        <taxon>Acidithiobacillia</taxon>
        <taxon>Acidithiobacillales</taxon>
        <taxon>Acidithiobacillaceae</taxon>
        <taxon>Igneacidithiobacillus</taxon>
    </lineage>
</organism>
<proteinExistence type="predicted"/>
<dbReference type="InterPro" id="IPR035965">
    <property type="entry name" value="PAS-like_dom_sf"/>
</dbReference>
<dbReference type="Pfam" id="PF00072">
    <property type="entry name" value="Response_reg"/>
    <property type="match status" value="1"/>
</dbReference>
<protein>
    <submittedName>
        <fullName evidence="4">EAL domain-containing protein</fullName>
    </submittedName>
</protein>
<reference evidence="4" key="1">
    <citation type="journal article" date="2021" name="ISME J.">
        <title>Genomic evolution of the class Acidithiobacillia: deep-branching Proteobacteria living in extreme acidic conditions.</title>
        <authorList>
            <person name="Moya-Beltran A."/>
            <person name="Beard S."/>
            <person name="Rojas-Villalobos C."/>
            <person name="Issotta F."/>
            <person name="Gallardo Y."/>
            <person name="Ulloa R."/>
            <person name="Giaveno A."/>
            <person name="Degli Esposti M."/>
            <person name="Johnson D.B."/>
            <person name="Quatrini R."/>
        </authorList>
    </citation>
    <scope>NUCLEOTIDE SEQUENCE</scope>
    <source>
        <strain evidence="4">VAN18-1</strain>
    </source>
</reference>
<evidence type="ECO:0000259" key="3">
    <source>
        <dbReference type="PROSITE" id="PS50883"/>
    </source>
</evidence>